<sequence>MELQSIWNATYDYQPNFLHEMPYHIKQPLCTILDNTDDVKHNWQVLVQAVKKYQISNAQLNELHRSPDPAYGILRYYGSQLMTVDELFSYLSSIENQDACKELLNYYPIIFAVQPKSKPIRIHRGRNLTLECIAQSNEGVIRYQWYKDGIASQYNISKLEIRNGDHTYNGEYLCIVSNGKIMRRSRSTYVEFISDSGRNPVLFDDYG</sequence>
<name>B3RSJ8_TRIAD</name>
<dbReference type="SUPFAM" id="SSF48726">
    <property type="entry name" value="Immunoglobulin"/>
    <property type="match status" value="1"/>
</dbReference>
<dbReference type="PROSITE" id="PS50835">
    <property type="entry name" value="IG_LIKE"/>
    <property type="match status" value="1"/>
</dbReference>
<dbReference type="SMART" id="SM00409">
    <property type="entry name" value="IG"/>
    <property type="match status" value="1"/>
</dbReference>
<dbReference type="Gene3D" id="1.10.533.10">
    <property type="entry name" value="Death Domain, Fas"/>
    <property type="match status" value="1"/>
</dbReference>
<dbReference type="InterPro" id="IPR011029">
    <property type="entry name" value="DEATH-like_dom_sf"/>
</dbReference>
<protein>
    <recommendedName>
        <fullName evidence="1">Ig-like domain-containing protein</fullName>
    </recommendedName>
</protein>
<dbReference type="InParanoid" id="B3RSJ8"/>
<dbReference type="InterPro" id="IPR007110">
    <property type="entry name" value="Ig-like_dom"/>
</dbReference>
<dbReference type="RefSeq" id="XP_002111068.1">
    <property type="nucleotide sequence ID" value="XM_002111032.1"/>
</dbReference>
<dbReference type="GeneID" id="6752281"/>
<keyword evidence="3" id="KW-1185">Reference proteome</keyword>
<dbReference type="InterPro" id="IPR013783">
    <property type="entry name" value="Ig-like_fold"/>
</dbReference>
<reference evidence="2 3" key="1">
    <citation type="journal article" date="2008" name="Nature">
        <title>The Trichoplax genome and the nature of placozoans.</title>
        <authorList>
            <person name="Srivastava M."/>
            <person name="Begovic E."/>
            <person name="Chapman J."/>
            <person name="Putnam N.H."/>
            <person name="Hellsten U."/>
            <person name="Kawashima T."/>
            <person name="Kuo A."/>
            <person name="Mitros T."/>
            <person name="Salamov A."/>
            <person name="Carpenter M.L."/>
            <person name="Signorovitch A.Y."/>
            <person name="Moreno M.A."/>
            <person name="Kamm K."/>
            <person name="Grimwood J."/>
            <person name="Schmutz J."/>
            <person name="Shapiro H."/>
            <person name="Grigoriev I.V."/>
            <person name="Buss L.W."/>
            <person name="Schierwater B."/>
            <person name="Dellaporta S.L."/>
            <person name="Rokhsar D.S."/>
        </authorList>
    </citation>
    <scope>NUCLEOTIDE SEQUENCE [LARGE SCALE GENOMIC DNA]</scope>
    <source>
        <strain evidence="2 3">Grell-BS-1999</strain>
    </source>
</reference>
<dbReference type="KEGG" id="tad:TRIADDRAFT_54623"/>
<dbReference type="CTD" id="6752281"/>
<feature type="domain" description="Ig-like" evidence="1">
    <location>
        <begin position="108"/>
        <end position="191"/>
    </location>
</feature>
<dbReference type="Gene3D" id="2.60.40.10">
    <property type="entry name" value="Immunoglobulins"/>
    <property type="match status" value="1"/>
</dbReference>
<organism evidence="2 3">
    <name type="scientific">Trichoplax adhaerens</name>
    <name type="common">Trichoplax reptans</name>
    <dbReference type="NCBI Taxonomy" id="10228"/>
    <lineage>
        <taxon>Eukaryota</taxon>
        <taxon>Metazoa</taxon>
        <taxon>Placozoa</taxon>
        <taxon>Uniplacotomia</taxon>
        <taxon>Trichoplacea</taxon>
        <taxon>Trichoplacidae</taxon>
        <taxon>Trichoplax</taxon>
    </lineage>
</organism>
<dbReference type="InterPro" id="IPR003599">
    <property type="entry name" value="Ig_sub"/>
</dbReference>
<evidence type="ECO:0000313" key="2">
    <source>
        <dbReference type="EMBL" id="EDV27072.1"/>
    </source>
</evidence>
<dbReference type="AlphaFoldDB" id="B3RSJ8"/>
<evidence type="ECO:0000313" key="3">
    <source>
        <dbReference type="Proteomes" id="UP000009022"/>
    </source>
</evidence>
<dbReference type="Proteomes" id="UP000009022">
    <property type="component" value="Unassembled WGS sequence"/>
</dbReference>
<accession>B3RSJ8</accession>
<dbReference type="PhylomeDB" id="B3RSJ8"/>
<dbReference type="SUPFAM" id="SSF47986">
    <property type="entry name" value="DEATH domain"/>
    <property type="match status" value="1"/>
</dbReference>
<dbReference type="EMBL" id="DS985243">
    <property type="protein sequence ID" value="EDV27072.1"/>
    <property type="molecule type" value="Genomic_DNA"/>
</dbReference>
<evidence type="ECO:0000259" key="1">
    <source>
        <dbReference type="PROSITE" id="PS50835"/>
    </source>
</evidence>
<dbReference type="GO" id="GO:0007165">
    <property type="term" value="P:signal transduction"/>
    <property type="evidence" value="ECO:0007669"/>
    <property type="project" value="InterPro"/>
</dbReference>
<dbReference type="Pfam" id="PF00531">
    <property type="entry name" value="Death"/>
    <property type="match status" value="1"/>
</dbReference>
<proteinExistence type="predicted"/>
<dbReference type="Pfam" id="PF13927">
    <property type="entry name" value="Ig_3"/>
    <property type="match status" value="1"/>
</dbReference>
<dbReference type="InterPro" id="IPR000488">
    <property type="entry name" value="Death_dom"/>
</dbReference>
<dbReference type="HOGENOM" id="CLU_1327884_0_0_1"/>
<dbReference type="InterPro" id="IPR036179">
    <property type="entry name" value="Ig-like_dom_sf"/>
</dbReference>
<gene>
    <name evidence="2" type="ORF">TRIADDRAFT_54623</name>
</gene>